<dbReference type="PANTHER" id="PTHR48090:SF10">
    <property type="entry name" value="GLUCOSYL-3-PHOSPHOGLYCERATE SYNTHASE"/>
    <property type="match status" value="1"/>
</dbReference>
<evidence type="ECO:0000256" key="1">
    <source>
        <dbReference type="ARBA" id="ARBA00001936"/>
    </source>
</evidence>
<evidence type="ECO:0000256" key="9">
    <source>
        <dbReference type="ARBA" id="ARBA00048689"/>
    </source>
</evidence>
<reference evidence="12 13" key="1">
    <citation type="journal article" date="2021" name="BMC Genomics">
        <title>Genome-resolved metagenome and metatranscriptome analyses of thermophilic composting reveal key bacterial players and their metabolic interactions.</title>
        <authorList>
            <person name="Braga L.P.P."/>
            <person name="Pereira R.V."/>
            <person name="Martins L.F."/>
            <person name="Moura L.M.S."/>
            <person name="Sanchez F.B."/>
            <person name="Patane J.S.L."/>
            <person name="da Silva A.M."/>
            <person name="Setubal J.C."/>
        </authorList>
    </citation>
    <scope>NUCLEOTIDE SEQUENCE [LARGE SCALE GENOMIC DNA]</scope>
    <source>
        <strain evidence="12">ZC4RG45</strain>
    </source>
</reference>
<keyword evidence="5 12" id="KW-0808">Transferase</keyword>
<comment type="catalytic activity">
    <reaction evidence="9">
        <text>(2R)-3-phosphoglycerate + UDP-alpha-D-glucose = (2R)-2-O-(alpha-D-glucopyranosyl)-3-phospho-glycerate + UDP + H(+)</text>
        <dbReference type="Rhea" id="RHEA:31319"/>
        <dbReference type="ChEBI" id="CHEBI:15378"/>
        <dbReference type="ChEBI" id="CHEBI:58223"/>
        <dbReference type="ChEBI" id="CHEBI:58272"/>
        <dbReference type="ChEBI" id="CHEBI:58885"/>
        <dbReference type="ChEBI" id="CHEBI:62600"/>
        <dbReference type="EC" id="2.4.1.266"/>
    </reaction>
    <physiologicalReaction direction="left-to-right" evidence="9">
        <dbReference type="Rhea" id="RHEA:31320"/>
    </physiologicalReaction>
</comment>
<dbReference type="Gene3D" id="3.90.550.10">
    <property type="entry name" value="Spore Coat Polysaccharide Biosynthesis Protein SpsA, Chain A"/>
    <property type="match status" value="1"/>
</dbReference>
<dbReference type="InterPro" id="IPR001173">
    <property type="entry name" value="Glyco_trans_2-like"/>
</dbReference>
<evidence type="ECO:0000256" key="2">
    <source>
        <dbReference type="ARBA" id="ARBA00001946"/>
    </source>
</evidence>
<evidence type="ECO:0000259" key="11">
    <source>
        <dbReference type="Pfam" id="PF00535"/>
    </source>
</evidence>
<dbReference type="InterPro" id="IPR050256">
    <property type="entry name" value="Glycosyltransferase_2"/>
</dbReference>
<comment type="similarity">
    <text evidence="3">Belongs to the glycosyltransferase 2 family.</text>
</comment>
<dbReference type="EC" id="2.4.1.266" evidence="7"/>
<keyword evidence="4 12" id="KW-0328">Glycosyltransferase</keyword>
<evidence type="ECO:0000256" key="4">
    <source>
        <dbReference type="ARBA" id="ARBA00022676"/>
    </source>
</evidence>
<organism evidence="12 13">
    <name type="scientific">Thermocrispum agreste</name>
    <dbReference type="NCBI Taxonomy" id="37925"/>
    <lineage>
        <taxon>Bacteria</taxon>
        <taxon>Bacillati</taxon>
        <taxon>Actinomycetota</taxon>
        <taxon>Actinomycetes</taxon>
        <taxon>Pseudonocardiales</taxon>
        <taxon>Pseudonocardiaceae</taxon>
        <taxon>Thermocrispum</taxon>
    </lineage>
</organism>
<comment type="caution">
    <text evidence="12">The sequence shown here is derived from an EMBL/GenBank/DDBJ whole genome shotgun (WGS) entry which is preliminary data.</text>
</comment>
<sequence length="327" mass="35772">MTDQANRVTALSWQVEQWLRRRTSRAADWALDDLLAWKGATTISVVIPARNESSTVGEIVRTIRRELVDGAGLVDELLVVDSRSTDATARVAAEAGATVVAEQDVLAQLPPMYGKGEALWKGVAASSGDLVVFVDGDLREFSASYVTGLVGPLLADESVVYVKGFYRRPFVGADEVQQDAGGRVTELVARPLLNMHWPSLAGFVQPLAGEYAGRRDVLEQIPFMAHYGVEIGHLIDLHELVGLDALAQVDLGQRKHRHQSLHDLGVMAGQIMLTVNDRLERYGRMIPVDQPATTLTQFRRGSAAEPVVSQLTTAYRPPLRSLRSRAV</sequence>
<protein>
    <recommendedName>
        <fullName evidence="8">Glucosyl-3-phosphoglycerate synthase</fullName>
        <ecNumber evidence="7">2.4.1.266</ecNumber>
    </recommendedName>
</protein>
<dbReference type="InterPro" id="IPR029044">
    <property type="entry name" value="Nucleotide-diphossugar_trans"/>
</dbReference>
<gene>
    <name evidence="12" type="ORF">DIU77_008605</name>
</gene>
<dbReference type="Proteomes" id="UP000249324">
    <property type="component" value="Unassembled WGS sequence"/>
</dbReference>
<comment type="cofactor">
    <cofactor evidence="1">
        <name>Mn(2+)</name>
        <dbReference type="ChEBI" id="CHEBI:29035"/>
    </cofactor>
</comment>
<name>A0ABD6FGQ1_9PSEU</name>
<feature type="domain" description="Glycosyltransferase 2-like" evidence="11">
    <location>
        <begin position="44"/>
        <end position="169"/>
    </location>
</feature>
<keyword evidence="6" id="KW-0460">Magnesium</keyword>
<comment type="catalytic activity">
    <reaction evidence="10">
        <text>an NDP-alpha-D-glucose + (2R)-3-phosphoglycerate = (2R)-2-O-(alpha-D-glucopyranosyl)-3-phospho-glycerate + a ribonucleoside 5'-diphosphate + H(+)</text>
        <dbReference type="Rhea" id="RHEA:47244"/>
        <dbReference type="ChEBI" id="CHEBI:15378"/>
        <dbReference type="ChEBI" id="CHEBI:57930"/>
        <dbReference type="ChEBI" id="CHEBI:58272"/>
        <dbReference type="ChEBI" id="CHEBI:62600"/>
        <dbReference type="ChEBI" id="CHEBI:76533"/>
        <dbReference type="EC" id="2.4.1.266"/>
    </reaction>
    <physiologicalReaction direction="left-to-right" evidence="10">
        <dbReference type="Rhea" id="RHEA:47245"/>
    </physiologicalReaction>
</comment>
<evidence type="ECO:0000256" key="6">
    <source>
        <dbReference type="ARBA" id="ARBA00022842"/>
    </source>
</evidence>
<dbReference type="EMBL" id="QGUI02000087">
    <property type="protein sequence ID" value="MFO7192289.1"/>
    <property type="molecule type" value="Genomic_DNA"/>
</dbReference>
<evidence type="ECO:0000256" key="8">
    <source>
        <dbReference type="ARBA" id="ARBA00040894"/>
    </source>
</evidence>
<dbReference type="GO" id="GO:0016757">
    <property type="term" value="F:glycosyltransferase activity"/>
    <property type="evidence" value="ECO:0007669"/>
    <property type="project" value="UniProtKB-KW"/>
</dbReference>
<dbReference type="NCBIfam" id="NF010496">
    <property type="entry name" value="PRK13915.1"/>
    <property type="match status" value="1"/>
</dbReference>
<dbReference type="SUPFAM" id="SSF53448">
    <property type="entry name" value="Nucleotide-diphospho-sugar transferases"/>
    <property type="match status" value="1"/>
</dbReference>
<evidence type="ECO:0000256" key="10">
    <source>
        <dbReference type="ARBA" id="ARBA00048997"/>
    </source>
</evidence>
<accession>A0ABD6FGQ1</accession>
<dbReference type="Pfam" id="PF00535">
    <property type="entry name" value="Glycos_transf_2"/>
    <property type="match status" value="1"/>
</dbReference>
<evidence type="ECO:0000313" key="13">
    <source>
        <dbReference type="Proteomes" id="UP000249324"/>
    </source>
</evidence>
<evidence type="ECO:0000256" key="7">
    <source>
        <dbReference type="ARBA" id="ARBA00039022"/>
    </source>
</evidence>
<dbReference type="PANTHER" id="PTHR48090">
    <property type="entry name" value="UNDECAPRENYL-PHOSPHATE 4-DEOXY-4-FORMAMIDO-L-ARABINOSE TRANSFERASE-RELATED"/>
    <property type="match status" value="1"/>
</dbReference>
<comment type="cofactor">
    <cofactor evidence="2">
        <name>Mg(2+)</name>
        <dbReference type="ChEBI" id="CHEBI:18420"/>
    </cofactor>
</comment>
<dbReference type="AlphaFoldDB" id="A0ABD6FGQ1"/>
<evidence type="ECO:0000256" key="5">
    <source>
        <dbReference type="ARBA" id="ARBA00022679"/>
    </source>
</evidence>
<evidence type="ECO:0000313" key="12">
    <source>
        <dbReference type="EMBL" id="MFO7192289.1"/>
    </source>
</evidence>
<proteinExistence type="inferred from homology"/>
<evidence type="ECO:0000256" key="3">
    <source>
        <dbReference type="ARBA" id="ARBA00006739"/>
    </source>
</evidence>